<proteinExistence type="predicted"/>
<keyword evidence="2" id="KW-1185">Reference proteome</keyword>
<name>A0ABY4RQ32_9BACL</name>
<reference evidence="1" key="1">
    <citation type="submission" date="2018-02" db="EMBL/GenBank/DDBJ databases">
        <authorList>
            <person name="Kim S.-K."/>
            <person name="Jung H.-I."/>
            <person name="Lee S.-W."/>
        </authorList>
    </citation>
    <scope>NUCLEOTIDE SEQUENCE</scope>
    <source>
        <strain evidence="1">SK3146</strain>
    </source>
</reference>
<evidence type="ECO:0008006" key="3">
    <source>
        <dbReference type="Google" id="ProtNLM"/>
    </source>
</evidence>
<reference evidence="1" key="2">
    <citation type="journal article" date="2021" name="J Anim Sci Technol">
        <title>Complete genome sequence of Paenibacillus konkukensis sp. nov. SK3146 as a potential probiotic strain.</title>
        <authorList>
            <person name="Jung H.I."/>
            <person name="Park S."/>
            <person name="Niu K.M."/>
            <person name="Lee S.W."/>
            <person name="Kothari D."/>
            <person name="Yi K.J."/>
            <person name="Kim S.K."/>
        </authorList>
    </citation>
    <scope>NUCLEOTIDE SEQUENCE</scope>
    <source>
        <strain evidence="1">SK3146</strain>
    </source>
</reference>
<dbReference type="InterPro" id="IPR013784">
    <property type="entry name" value="Carb-bd-like_fold"/>
</dbReference>
<organism evidence="1 2">
    <name type="scientific">Paenibacillus konkukensis</name>
    <dbReference type="NCBI Taxonomy" id="2020716"/>
    <lineage>
        <taxon>Bacteria</taxon>
        <taxon>Bacillati</taxon>
        <taxon>Bacillota</taxon>
        <taxon>Bacilli</taxon>
        <taxon>Bacillales</taxon>
        <taxon>Paenibacillaceae</taxon>
        <taxon>Paenibacillus</taxon>
    </lineage>
</organism>
<dbReference type="EMBL" id="CP027059">
    <property type="protein sequence ID" value="UQZ84278.1"/>
    <property type="molecule type" value="Genomic_DNA"/>
</dbReference>
<evidence type="ECO:0000313" key="2">
    <source>
        <dbReference type="Proteomes" id="UP001057134"/>
    </source>
</evidence>
<protein>
    <recommendedName>
        <fullName evidence="3">Carboxypeptidase regulatory-like domain-containing protein</fullName>
    </recommendedName>
</protein>
<dbReference type="RefSeq" id="WP_249860059.1">
    <property type="nucleotide sequence ID" value="NZ_CP027059.1"/>
</dbReference>
<dbReference type="InterPro" id="IPR011990">
    <property type="entry name" value="TPR-like_helical_dom_sf"/>
</dbReference>
<accession>A0ABY4RQ32</accession>
<dbReference type="SUPFAM" id="SSF49452">
    <property type="entry name" value="Starch-binding domain-like"/>
    <property type="match status" value="1"/>
</dbReference>
<sequence>MIRIKYKTLAVGLLLLLVFLLAVYVELPSKLLEWKRYDAVLKYFPRSSQAPDALYWAAESEAPNPGDGRMFIFHNSSSYSLAGTVSSQGMAYAREKLERLIAEYPGYVLAEQARWKLALIYFAAKEYDRAEPLFRSMADNGKQDGRSKEAAAYAQLLASRRGAEERGAATTPSLQGKVVIGDRPAAGLVVALHRKADSSWMYPPYGRYPMAMTDDAGSFRFYDVPEGEYEAGVGADPAELSGYYLSDLGSETVTIRSGATADYDLRFVPQVKVVQPTNKEVIASGRFEFSWEPYPGAASYKLSIAALEFGEDGKPQGVSSIPLDEAWTEPRAEYDLETLRTYRRGLSKSFSQNEVWIGSSGILGIVYPGGHFVWSVDAFNDRGERISSSRGYYTSLNGSEPFFSVSDKGQLPGDKLVLQGDYKGAIRAYESEGDNPYALRALAIMALDGIEPGDRGDKAKALAYLRRLPNPAPFDLELIRSASERN</sequence>
<dbReference type="Proteomes" id="UP001057134">
    <property type="component" value="Chromosome"/>
</dbReference>
<evidence type="ECO:0000313" key="1">
    <source>
        <dbReference type="EMBL" id="UQZ84278.1"/>
    </source>
</evidence>
<dbReference type="Gene3D" id="1.25.40.10">
    <property type="entry name" value="Tetratricopeptide repeat domain"/>
    <property type="match status" value="1"/>
</dbReference>
<gene>
    <name evidence="1" type="ORF">SK3146_03513</name>
</gene>